<organism evidence="1 2">
    <name type="scientific">Ceratitis capitata</name>
    <name type="common">Mediterranean fruit fly</name>
    <name type="synonym">Tephritis capitata</name>
    <dbReference type="NCBI Taxonomy" id="7213"/>
    <lineage>
        <taxon>Eukaryota</taxon>
        <taxon>Metazoa</taxon>
        <taxon>Ecdysozoa</taxon>
        <taxon>Arthropoda</taxon>
        <taxon>Hexapoda</taxon>
        <taxon>Insecta</taxon>
        <taxon>Pterygota</taxon>
        <taxon>Neoptera</taxon>
        <taxon>Endopterygota</taxon>
        <taxon>Diptera</taxon>
        <taxon>Brachycera</taxon>
        <taxon>Muscomorpha</taxon>
        <taxon>Tephritoidea</taxon>
        <taxon>Tephritidae</taxon>
        <taxon>Ceratitis</taxon>
        <taxon>Ceratitis</taxon>
    </lineage>
</organism>
<evidence type="ECO:0000313" key="1">
    <source>
        <dbReference type="EMBL" id="CAD6997541.1"/>
    </source>
</evidence>
<keyword evidence="2" id="KW-1185">Reference proteome</keyword>
<dbReference type="EMBL" id="CAJHJT010000012">
    <property type="protein sequence ID" value="CAD6997541.1"/>
    <property type="molecule type" value="Genomic_DNA"/>
</dbReference>
<gene>
    <name evidence="1" type="ORF">CCAP1982_LOCUS6180</name>
</gene>
<sequence length="127" mass="14308">MTTIITTTTNQYHQATIKIQHTIIFDCQKMGSKKASKGRERTKHTHTLLHMYIKETNIKTNIEETNQKTMKFTLLRAFVRMLDVALTGGAQSFNRAEGRAVKLPHGQGIVIYDPILATMTTSLACNV</sequence>
<dbReference type="Proteomes" id="UP000606786">
    <property type="component" value="Unassembled WGS sequence"/>
</dbReference>
<accession>A0A811UFG6</accession>
<dbReference type="AlphaFoldDB" id="A0A811UFG6"/>
<protein>
    <submittedName>
        <fullName evidence="1">(Mediterranean fruit fly) hypothetical protein</fullName>
    </submittedName>
</protein>
<proteinExistence type="predicted"/>
<evidence type="ECO:0000313" key="2">
    <source>
        <dbReference type="Proteomes" id="UP000606786"/>
    </source>
</evidence>
<name>A0A811UFG6_CERCA</name>
<comment type="caution">
    <text evidence="1">The sequence shown here is derived from an EMBL/GenBank/DDBJ whole genome shotgun (WGS) entry which is preliminary data.</text>
</comment>
<reference evidence="1" key="1">
    <citation type="submission" date="2020-11" db="EMBL/GenBank/DDBJ databases">
        <authorList>
            <person name="Whitehead M."/>
        </authorList>
    </citation>
    <scope>NUCLEOTIDE SEQUENCE</scope>
    <source>
        <strain evidence="1">EGII</strain>
    </source>
</reference>